<keyword evidence="4" id="KW-1185">Reference proteome</keyword>
<name>A0ABT4SCT2_9ACTN</name>
<feature type="compositionally biased region" description="Basic and acidic residues" evidence="1">
    <location>
        <begin position="62"/>
        <end position="90"/>
    </location>
</feature>
<evidence type="ECO:0008006" key="5">
    <source>
        <dbReference type="Google" id="ProtNLM"/>
    </source>
</evidence>
<evidence type="ECO:0000256" key="1">
    <source>
        <dbReference type="SAM" id="MobiDB-lite"/>
    </source>
</evidence>
<proteinExistence type="predicted"/>
<dbReference type="EMBL" id="JAPNNL010000056">
    <property type="protein sequence ID" value="MDA0634982.1"/>
    <property type="molecule type" value="Genomic_DNA"/>
</dbReference>
<accession>A0ABT4SCT2</accession>
<feature type="chain" id="PRO_5046901570" description="DUF748 domain-containing protein" evidence="2">
    <location>
        <begin position="30"/>
        <end position="328"/>
    </location>
</feature>
<dbReference type="Proteomes" id="UP001144036">
    <property type="component" value="Unassembled WGS sequence"/>
</dbReference>
<gene>
    <name evidence="3" type="ORF">OUY22_16290</name>
</gene>
<feature type="region of interest" description="Disordered" evidence="1">
    <location>
        <begin position="33"/>
        <end position="105"/>
    </location>
</feature>
<comment type="caution">
    <text evidence="3">The sequence shown here is derived from an EMBL/GenBank/DDBJ whole genome shotgun (WGS) entry which is preliminary data.</text>
</comment>
<keyword evidence="2" id="KW-0732">Signal</keyword>
<protein>
    <recommendedName>
        <fullName evidence="5">DUF748 domain-containing protein</fullName>
    </recommendedName>
</protein>
<organism evidence="3 4">
    <name type="scientific">Nonomuraea corallina</name>
    <dbReference type="NCBI Taxonomy" id="2989783"/>
    <lineage>
        <taxon>Bacteria</taxon>
        <taxon>Bacillati</taxon>
        <taxon>Actinomycetota</taxon>
        <taxon>Actinomycetes</taxon>
        <taxon>Streptosporangiales</taxon>
        <taxon>Streptosporangiaceae</taxon>
        <taxon>Nonomuraea</taxon>
    </lineage>
</organism>
<evidence type="ECO:0000256" key="2">
    <source>
        <dbReference type="SAM" id="SignalP"/>
    </source>
</evidence>
<feature type="signal peptide" evidence="2">
    <location>
        <begin position="1"/>
        <end position="29"/>
    </location>
</feature>
<evidence type="ECO:0000313" key="3">
    <source>
        <dbReference type="EMBL" id="MDA0634982.1"/>
    </source>
</evidence>
<sequence>MNTAGRLGLYGVALAVVFAAALGAGSAVGQVGPAPGPTGHATARGETGPAHTTDSPQADTHATAEAEADGHAGEAKTDDHTDDQDGHGDGAHSGATDTPGGLQVSQSGYTFTRVATDDPGDFRFTIEGPDGKPVTAYDVEHDKKLHLIIASRDLTRFQHLHPEMADDGTWRAEPEFAEPGPYRAFADFKPTGGGKLTLGLDLEAPGDYRPKALPHADDEARVGDYTVRLAGKLEPGRSSRLTLRVSKDGEPVTDLQPYLGAYGHLVALRAGDLAYLHVHPDDTGKAGPEITFFAEVPSTGAYRLFLDFKHDGKVRTAAFTAETDPHGH</sequence>
<dbReference type="RefSeq" id="WP_270155815.1">
    <property type="nucleotide sequence ID" value="NZ_JAPNNL010000056.1"/>
</dbReference>
<evidence type="ECO:0000313" key="4">
    <source>
        <dbReference type="Proteomes" id="UP001144036"/>
    </source>
</evidence>
<reference evidence="3" key="1">
    <citation type="submission" date="2022-11" db="EMBL/GenBank/DDBJ databases">
        <title>Nonomuraea corallina sp. nov., a new species of the genus Nonomuraea isolated from sea side sediment in Thai sea.</title>
        <authorList>
            <person name="Ngamcharungchit C."/>
            <person name="Matsumoto A."/>
            <person name="Suriyachadkun C."/>
            <person name="Panbangred W."/>
            <person name="Inahashi Y."/>
            <person name="Intra B."/>
        </authorList>
    </citation>
    <scope>NUCLEOTIDE SEQUENCE</scope>
    <source>
        <strain evidence="3">MCN248</strain>
    </source>
</reference>